<dbReference type="AlphaFoldDB" id="A0A0F9FDV0"/>
<reference evidence="1" key="1">
    <citation type="journal article" date="2015" name="Nature">
        <title>Complex archaea that bridge the gap between prokaryotes and eukaryotes.</title>
        <authorList>
            <person name="Spang A."/>
            <person name="Saw J.H."/>
            <person name="Jorgensen S.L."/>
            <person name="Zaremba-Niedzwiedzka K."/>
            <person name="Martijn J."/>
            <person name="Lind A.E."/>
            <person name="van Eijk R."/>
            <person name="Schleper C."/>
            <person name="Guy L."/>
            <person name="Ettema T.J."/>
        </authorList>
    </citation>
    <scope>NUCLEOTIDE SEQUENCE</scope>
</reference>
<evidence type="ECO:0000313" key="1">
    <source>
        <dbReference type="EMBL" id="KKL49282.1"/>
    </source>
</evidence>
<organism evidence="1">
    <name type="scientific">marine sediment metagenome</name>
    <dbReference type="NCBI Taxonomy" id="412755"/>
    <lineage>
        <taxon>unclassified sequences</taxon>
        <taxon>metagenomes</taxon>
        <taxon>ecological metagenomes</taxon>
    </lineage>
</organism>
<comment type="caution">
    <text evidence="1">The sequence shown here is derived from an EMBL/GenBank/DDBJ whole genome shotgun (WGS) entry which is preliminary data.</text>
</comment>
<sequence length="77" mass="8605">ILWNDDFVPIGNFDDTLLNQGCANMIQMYWGAREQMALSLIEHDDYSGTEADIKSRLETRLGNIINEYGAGNSLHGA</sequence>
<accession>A0A0F9FDV0</accession>
<gene>
    <name evidence="1" type="ORF">LCGC14_2317050</name>
</gene>
<protein>
    <submittedName>
        <fullName evidence="1">Uncharacterized protein</fullName>
    </submittedName>
</protein>
<name>A0A0F9FDV0_9ZZZZ</name>
<feature type="non-terminal residue" evidence="1">
    <location>
        <position position="1"/>
    </location>
</feature>
<proteinExistence type="predicted"/>
<dbReference type="EMBL" id="LAZR01033012">
    <property type="protein sequence ID" value="KKL49282.1"/>
    <property type="molecule type" value="Genomic_DNA"/>
</dbReference>